<feature type="active site" description="Charge relay system" evidence="2">
    <location>
        <position position="273"/>
    </location>
</feature>
<dbReference type="Proteomes" id="UP000304900">
    <property type="component" value="Unassembled WGS sequence"/>
</dbReference>
<evidence type="ECO:0000313" key="5">
    <source>
        <dbReference type="Proteomes" id="UP000304900"/>
    </source>
</evidence>
<dbReference type="PANTHER" id="PTHR10794:SF94">
    <property type="entry name" value="ESTERASE YHET-RELATED"/>
    <property type="match status" value="1"/>
</dbReference>
<reference evidence="4 5" key="1">
    <citation type="submission" date="2019-05" db="EMBL/GenBank/DDBJ databases">
        <title>Dyadobacter AR-3-8 sp. nov., isolated from arctic soil.</title>
        <authorList>
            <person name="Chaudhary D.K."/>
        </authorList>
    </citation>
    <scope>NUCLEOTIDE SEQUENCE [LARGE SCALE GENOMIC DNA]</scope>
    <source>
        <strain evidence="4 5">AR-3-8</strain>
    </source>
</reference>
<comment type="similarity">
    <text evidence="1">Belongs to the AB hydrolase superfamily. AB hydrolase 4 family.</text>
</comment>
<dbReference type="Gene3D" id="3.40.50.1820">
    <property type="entry name" value="alpha/beta hydrolase"/>
    <property type="match status" value="1"/>
</dbReference>
<feature type="active site" description="Charge relay system" evidence="2">
    <location>
        <position position="146"/>
    </location>
</feature>
<dbReference type="PANTHER" id="PTHR10794">
    <property type="entry name" value="ABHYDROLASE DOMAIN-CONTAINING PROTEIN"/>
    <property type="match status" value="1"/>
</dbReference>
<keyword evidence="4" id="KW-0378">Hydrolase</keyword>
<keyword evidence="5" id="KW-1185">Reference proteome</keyword>
<dbReference type="AlphaFoldDB" id="A0A4U6D549"/>
<dbReference type="GO" id="GO:0034338">
    <property type="term" value="F:short-chain carboxylesterase activity"/>
    <property type="evidence" value="ECO:0007669"/>
    <property type="project" value="TreeGrafter"/>
</dbReference>
<dbReference type="InterPro" id="IPR029058">
    <property type="entry name" value="AB_hydrolase_fold"/>
</dbReference>
<feature type="domain" description="AB hydrolase-1" evidence="3">
    <location>
        <begin position="68"/>
        <end position="305"/>
    </location>
</feature>
<dbReference type="InterPro" id="IPR012020">
    <property type="entry name" value="ABHD4"/>
</dbReference>
<feature type="active site" description="Charge relay system" evidence="2">
    <location>
        <position position="302"/>
    </location>
</feature>
<evidence type="ECO:0000256" key="2">
    <source>
        <dbReference type="PIRSR" id="PIRSR005211-1"/>
    </source>
</evidence>
<dbReference type="SUPFAM" id="SSF53474">
    <property type="entry name" value="alpha/beta-Hydrolases"/>
    <property type="match status" value="1"/>
</dbReference>
<dbReference type="OrthoDB" id="332676at2"/>
<sequence>MPVVRSSNHNPPFWLPNGHLQTIYPSLFRKINSVDYQRERIVTPDHDFLDLDWSLATKKMEFKHKNKLVILSHGLEGNSTRQYILGMVRFLNAEGYDCLAWNFRSCSGEMNKTSRFYHSGATEDLDLVICNAFEKGYTHVDLMGFSLGGNLTLKYLGEQNTRTDSRIKKSVVFSVPMDLKACSLAIVKPENRIYQSRFLRTLKPKVDQKAVHFPADIKPADFKFVNTLYDFDDIFTAPLHGFQNADHYYAMCSAMFFVENITIPTLIVNAANDPIVPENSLPASLIETLPNVLLEISDFGGHCGFRPSGLSQTNYWSELRALEFLGSKFLL</sequence>
<organism evidence="4 5">
    <name type="scientific">Dyadobacter frigoris</name>
    <dbReference type="NCBI Taxonomy" id="2576211"/>
    <lineage>
        <taxon>Bacteria</taxon>
        <taxon>Pseudomonadati</taxon>
        <taxon>Bacteroidota</taxon>
        <taxon>Cytophagia</taxon>
        <taxon>Cytophagales</taxon>
        <taxon>Spirosomataceae</taxon>
        <taxon>Dyadobacter</taxon>
    </lineage>
</organism>
<accession>A0A4U6D549</accession>
<dbReference type="PIRSF" id="PIRSF005211">
    <property type="entry name" value="Ab_hydro_YheT"/>
    <property type="match status" value="1"/>
</dbReference>
<evidence type="ECO:0000259" key="3">
    <source>
        <dbReference type="Pfam" id="PF00561"/>
    </source>
</evidence>
<dbReference type="InterPro" id="IPR000073">
    <property type="entry name" value="AB_hydrolase_1"/>
</dbReference>
<dbReference type="EMBL" id="SZVO01000005">
    <property type="protein sequence ID" value="TKT91826.1"/>
    <property type="molecule type" value="Genomic_DNA"/>
</dbReference>
<evidence type="ECO:0000313" key="4">
    <source>
        <dbReference type="EMBL" id="TKT91826.1"/>
    </source>
</evidence>
<dbReference type="InterPro" id="IPR050960">
    <property type="entry name" value="AB_hydrolase_4_sf"/>
</dbReference>
<comment type="caution">
    <text evidence="4">The sequence shown here is derived from an EMBL/GenBank/DDBJ whole genome shotgun (WGS) entry which is preliminary data.</text>
</comment>
<protein>
    <submittedName>
        <fullName evidence="4">Alpha/beta fold hydrolase</fullName>
    </submittedName>
</protein>
<dbReference type="GO" id="GO:0047372">
    <property type="term" value="F:monoacylglycerol lipase activity"/>
    <property type="evidence" value="ECO:0007669"/>
    <property type="project" value="TreeGrafter"/>
</dbReference>
<name>A0A4U6D549_9BACT</name>
<dbReference type="RefSeq" id="WP_137340196.1">
    <property type="nucleotide sequence ID" value="NZ_BSQH01000006.1"/>
</dbReference>
<evidence type="ECO:0000256" key="1">
    <source>
        <dbReference type="ARBA" id="ARBA00010884"/>
    </source>
</evidence>
<gene>
    <name evidence="4" type="ORF">FDK13_11760</name>
</gene>
<dbReference type="Pfam" id="PF00561">
    <property type="entry name" value="Abhydrolase_1"/>
    <property type="match status" value="1"/>
</dbReference>
<proteinExistence type="inferred from homology"/>